<dbReference type="RefSeq" id="WP_141495387.1">
    <property type="nucleotide sequence ID" value="NZ_VICF01000001.1"/>
</dbReference>
<dbReference type="EMBL" id="VICF01000001">
    <property type="protein sequence ID" value="TQC77005.1"/>
    <property type="molecule type" value="Genomic_DNA"/>
</dbReference>
<name>A0ABY3A333_9GAMM</name>
<dbReference type="Proteomes" id="UP000319715">
    <property type="component" value="Unassembled WGS sequence"/>
</dbReference>
<comment type="caution">
    <text evidence="1">The sequence shown here is derived from an EMBL/GenBank/DDBJ whole genome shotgun (WGS) entry which is preliminary data.</text>
</comment>
<keyword evidence="2" id="KW-1185">Reference proteome</keyword>
<organism evidence="1 2">
    <name type="scientific">Pantoea dispersa</name>
    <dbReference type="NCBI Taxonomy" id="59814"/>
    <lineage>
        <taxon>Bacteria</taxon>
        <taxon>Pseudomonadati</taxon>
        <taxon>Pseudomonadota</taxon>
        <taxon>Gammaproteobacteria</taxon>
        <taxon>Enterobacterales</taxon>
        <taxon>Erwiniaceae</taxon>
        <taxon>Pantoea</taxon>
    </lineage>
</organism>
<sequence length="103" mass="11742">MSLPETVARESIIKLLHCCDALFLSTAQINAIIIDQRHRYQHFARYVKAVIMQQFYSALLALMRGRKAHSGIYPCKNCAVKSIKRIINSALKSLTTLTLRFAF</sequence>
<proteinExistence type="predicted"/>
<accession>A0ABY3A333</accession>
<protein>
    <submittedName>
        <fullName evidence="1">Uncharacterized protein</fullName>
    </submittedName>
</protein>
<evidence type="ECO:0000313" key="2">
    <source>
        <dbReference type="Proteomes" id="UP000319715"/>
    </source>
</evidence>
<evidence type="ECO:0000313" key="1">
    <source>
        <dbReference type="EMBL" id="TQC77005.1"/>
    </source>
</evidence>
<reference evidence="1 2" key="1">
    <citation type="submission" date="2019-06" db="EMBL/GenBank/DDBJ databases">
        <title>Pantoea dispersa Assembly.</title>
        <authorList>
            <person name="Wang J."/>
        </authorList>
    </citation>
    <scope>NUCLEOTIDE SEQUENCE [LARGE SCALE GENOMIC DNA]</scope>
    <source>
        <strain evidence="2">bio</strain>
    </source>
</reference>
<gene>
    <name evidence="1" type="ORF">FK492_03080</name>
</gene>